<keyword evidence="1 5" id="KW-0489">Methyltransferase</keyword>
<dbReference type="GO" id="GO:0003886">
    <property type="term" value="F:DNA (cytosine-5-)-methyltransferase activity"/>
    <property type="evidence" value="ECO:0007669"/>
    <property type="project" value="UniProtKB-EC"/>
</dbReference>
<dbReference type="PANTHER" id="PTHR46098">
    <property type="entry name" value="TRNA (CYTOSINE(38)-C(5))-METHYLTRANSFERASE"/>
    <property type="match status" value="1"/>
</dbReference>
<evidence type="ECO:0000256" key="3">
    <source>
        <dbReference type="ARBA" id="ARBA00022691"/>
    </source>
</evidence>
<dbReference type="InterPro" id="IPR001525">
    <property type="entry name" value="C5_MeTfrase"/>
</dbReference>
<proteinExistence type="inferred from homology"/>
<dbReference type="EMBL" id="KF900989">
    <property type="protein sequence ID" value="AIF13991.1"/>
    <property type="molecule type" value="Genomic_DNA"/>
</dbReference>
<evidence type="ECO:0000256" key="1">
    <source>
        <dbReference type="ARBA" id="ARBA00022603"/>
    </source>
</evidence>
<dbReference type="PANTHER" id="PTHR46098:SF1">
    <property type="entry name" value="TRNA (CYTOSINE(38)-C(5))-METHYLTRANSFERASE"/>
    <property type="match status" value="1"/>
</dbReference>
<dbReference type="Pfam" id="PF00145">
    <property type="entry name" value="DNA_methylase"/>
    <property type="match status" value="1"/>
</dbReference>
<dbReference type="InterPro" id="IPR050750">
    <property type="entry name" value="C5-MTase"/>
</dbReference>
<dbReference type="NCBIfam" id="TIGR00675">
    <property type="entry name" value="dcm"/>
    <property type="match status" value="1"/>
</dbReference>
<dbReference type="SUPFAM" id="SSF53335">
    <property type="entry name" value="S-adenosyl-L-methionine-dependent methyltransferases"/>
    <property type="match status" value="1"/>
</dbReference>
<sequence length="331" mass="37239">MQKFRLIDLYAGIGGIRLGFDQALGNSARFVFSNEIDKNCCATYEANFGKNPSGDINKISSSDIPDFDILLAGFPCQAFSIAGRQNGFTDIRGTHFFEIAKIIRDKKPLAFLLENVKHFRNHDKGKTFSAVKKTIEDDLGYTFYYNTLNAADFGLAQKRQRVFMVGFREPINFKFPKPKASGKCVRDILENDVEGHFFLSQKYLDTLKKHRKRHEEKNHGFGYIVLDKDGLANTLLLGGMGTERNLISDKDSLRKSGRTDANSEAIRSLTPREALRLQGFPESFKIAVSRTSMFDQAANSVPVPVVKAVALQMMKALEEKKPAPTMMPYIK</sequence>
<dbReference type="REBASE" id="97867">
    <property type="entry name" value="M.UthD11ORFAP"/>
</dbReference>
<organism evidence="5">
    <name type="scientific">uncultured marine thaumarchaeote KM3_65_D11</name>
    <dbReference type="NCBI Taxonomy" id="1456225"/>
    <lineage>
        <taxon>Archaea</taxon>
        <taxon>Nitrososphaerota</taxon>
        <taxon>environmental samples</taxon>
    </lineage>
</organism>
<dbReference type="EC" id="2.1.1.37" evidence="5"/>
<dbReference type="CDD" id="cd00315">
    <property type="entry name" value="Cyt_C5_DNA_methylase"/>
    <property type="match status" value="1"/>
</dbReference>
<keyword evidence="3" id="KW-0949">S-adenosyl-L-methionine</keyword>
<dbReference type="PRINTS" id="PR00105">
    <property type="entry name" value="C5METTRFRASE"/>
</dbReference>
<dbReference type="Gene3D" id="3.90.120.10">
    <property type="entry name" value="DNA Methylase, subunit A, domain 2"/>
    <property type="match status" value="1"/>
</dbReference>
<evidence type="ECO:0000256" key="4">
    <source>
        <dbReference type="RuleBase" id="RU000416"/>
    </source>
</evidence>
<dbReference type="GO" id="GO:0032259">
    <property type="term" value="P:methylation"/>
    <property type="evidence" value="ECO:0007669"/>
    <property type="project" value="UniProtKB-KW"/>
</dbReference>
<name>A0A075HBU9_9ARCH</name>
<dbReference type="InterPro" id="IPR018117">
    <property type="entry name" value="C5_DNA_meth_AS"/>
</dbReference>
<keyword evidence="2 5" id="KW-0808">Transferase</keyword>
<gene>
    <name evidence="5" type="primary">DNMT</name>
    <name evidence="5" type="synonym">dcm</name>
</gene>
<evidence type="ECO:0000256" key="2">
    <source>
        <dbReference type="ARBA" id="ARBA00022679"/>
    </source>
</evidence>
<dbReference type="PROSITE" id="PS00094">
    <property type="entry name" value="C5_MTASE_1"/>
    <property type="match status" value="1"/>
</dbReference>
<dbReference type="Gene3D" id="3.40.50.150">
    <property type="entry name" value="Vaccinia Virus protein VP39"/>
    <property type="match status" value="1"/>
</dbReference>
<dbReference type="InterPro" id="IPR029063">
    <property type="entry name" value="SAM-dependent_MTases_sf"/>
</dbReference>
<evidence type="ECO:0000313" key="5">
    <source>
        <dbReference type="EMBL" id="AIF13991.1"/>
    </source>
</evidence>
<dbReference type="PROSITE" id="PS51679">
    <property type="entry name" value="SAM_MT_C5"/>
    <property type="match status" value="1"/>
</dbReference>
<reference evidence="5" key="1">
    <citation type="journal article" date="2014" name="Genome Biol. Evol.">
        <title>Pangenome evidence for extensive interdomain horizontal transfer affecting lineage core and shell genes in uncultured planktonic thaumarchaeota and euryarchaeota.</title>
        <authorList>
            <person name="Deschamps P."/>
            <person name="Zivanovic Y."/>
            <person name="Moreira D."/>
            <person name="Rodriguez-Valera F."/>
            <person name="Lopez-Garcia P."/>
        </authorList>
    </citation>
    <scope>NUCLEOTIDE SEQUENCE</scope>
</reference>
<protein>
    <submittedName>
        <fullName evidence="5">Modification methylase HpaII (DNMT, dcm)</fullName>
        <ecNumber evidence="5">2.1.1.37</ecNumber>
    </submittedName>
</protein>
<dbReference type="AlphaFoldDB" id="A0A075HBU9"/>
<comment type="similarity">
    <text evidence="4">Belongs to the class I-like SAM-binding methyltransferase superfamily. C5-methyltransferase family.</text>
</comment>
<accession>A0A075HBU9</accession>